<comment type="caution">
    <text evidence="5">The sequence shown here is derived from an EMBL/GenBank/DDBJ whole genome shotgun (WGS) entry which is preliminary data.</text>
</comment>
<dbReference type="InterPro" id="IPR002018">
    <property type="entry name" value="CarbesteraseB"/>
</dbReference>
<evidence type="ECO:0000313" key="5">
    <source>
        <dbReference type="EMBL" id="KAK0557491.1"/>
    </source>
</evidence>
<evidence type="ECO:0000259" key="4">
    <source>
        <dbReference type="Pfam" id="PF00135"/>
    </source>
</evidence>
<name>A0AAN6JUQ3_9BASI</name>
<reference evidence="5" key="1">
    <citation type="journal article" date="2023" name="PhytoFront">
        <title>Draft Genome Resources of Seven Strains of Tilletia horrida, Causal Agent of Kernel Smut of Rice.</title>
        <authorList>
            <person name="Khanal S."/>
            <person name="Antony Babu S."/>
            <person name="Zhou X.G."/>
        </authorList>
    </citation>
    <scope>NUCLEOTIDE SEQUENCE</scope>
    <source>
        <strain evidence="5">TX6</strain>
    </source>
</reference>
<sequence>MWNQYWTSSLCVSTLLLSLLLPAASASSPVVKLSQGVITGYLNKTSSVETFLGIPFALPPVRFAKPVAVPKHYGNVKATKFGPICTQNATDTFDAGSEDCLTVNIFRPRKTSAKAKLPVVVYIYGGSFNAGGAFPYTGNSLVPRSVSAGKPIILVTLNYRVGIYGFLGGDSFYEQVKKGNATLNAAYWDQRLAQQWVVKNIESFGGDPKKITIWGQSAGAFGVGAHLTFKDNLNATNRPFRAAIMNSGTPQFPTTLPPTHPRLTDTYNKVLNLTSCTSNSSAQALACLRSVNASILAAANKVIVTDPGLIVGFLLTTPILDGNFFPASPNELLRTGRFADVPILTGNMNDEGTIFAPTTIGGSQNFTLVESAIFGANTTQSATAASVLTTIPKLYPNRLPLGSPYLQQGNRVSQGVTNGSDPFYFQPSDNQYKRLSSLFGDWAFFANRRFMLANVASGGRKSRAWGYIVRQLDYGYELKKGCAHGTELPYLFGNTGTGAFGSPRLYEPLAKRMSHAWISFIADLDPRTIDGLHWPSYNNATARVLYQFKGLNNTVVPDDFRSQQMAFLTSPDAVKTFSS</sequence>
<evidence type="ECO:0000256" key="2">
    <source>
        <dbReference type="ARBA" id="ARBA00022801"/>
    </source>
</evidence>
<dbReference type="InterPro" id="IPR029058">
    <property type="entry name" value="AB_hydrolase_fold"/>
</dbReference>
<proteinExistence type="inferred from homology"/>
<accession>A0AAN6JUQ3</accession>
<dbReference type="InterPro" id="IPR019819">
    <property type="entry name" value="Carboxylesterase_B_CS"/>
</dbReference>
<evidence type="ECO:0000313" key="6">
    <source>
        <dbReference type="Proteomes" id="UP001176517"/>
    </source>
</evidence>
<organism evidence="5 6">
    <name type="scientific">Tilletia horrida</name>
    <dbReference type="NCBI Taxonomy" id="155126"/>
    <lineage>
        <taxon>Eukaryota</taxon>
        <taxon>Fungi</taxon>
        <taxon>Dikarya</taxon>
        <taxon>Basidiomycota</taxon>
        <taxon>Ustilaginomycotina</taxon>
        <taxon>Exobasidiomycetes</taxon>
        <taxon>Tilletiales</taxon>
        <taxon>Tilletiaceae</taxon>
        <taxon>Tilletia</taxon>
    </lineage>
</organism>
<protein>
    <recommendedName>
        <fullName evidence="3">Carboxylic ester hydrolase</fullName>
        <ecNumber evidence="3">3.1.1.-</ecNumber>
    </recommendedName>
</protein>
<dbReference type="PROSITE" id="PS00941">
    <property type="entry name" value="CARBOXYLESTERASE_B_2"/>
    <property type="match status" value="1"/>
</dbReference>
<feature type="signal peptide" evidence="3">
    <location>
        <begin position="1"/>
        <end position="26"/>
    </location>
</feature>
<keyword evidence="3" id="KW-0732">Signal</keyword>
<keyword evidence="2 3" id="KW-0378">Hydrolase</keyword>
<keyword evidence="6" id="KW-1185">Reference proteome</keyword>
<evidence type="ECO:0000256" key="3">
    <source>
        <dbReference type="RuleBase" id="RU361235"/>
    </source>
</evidence>
<dbReference type="InterPro" id="IPR019826">
    <property type="entry name" value="Carboxylesterase_B_AS"/>
</dbReference>
<dbReference type="SUPFAM" id="SSF53474">
    <property type="entry name" value="alpha/beta-Hydrolases"/>
    <property type="match status" value="1"/>
</dbReference>
<dbReference type="Pfam" id="PF00135">
    <property type="entry name" value="COesterase"/>
    <property type="match status" value="1"/>
</dbReference>
<evidence type="ECO:0000256" key="1">
    <source>
        <dbReference type="ARBA" id="ARBA00005964"/>
    </source>
</evidence>
<dbReference type="AlphaFoldDB" id="A0AAN6JUQ3"/>
<dbReference type="Gene3D" id="3.40.50.1820">
    <property type="entry name" value="alpha/beta hydrolase"/>
    <property type="match status" value="1"/>
</dbReference>
<dbReference type="EC" id="3.1.1.-" evidence="3"/>
<dbReference type="Proteomes" id="UP001176517">
    <property type="component" value="Unassembled WGS sequence"/>
</dbReference>
<comment type="similarity">
    <text evidence="1 3">Belongs to the type-B carboxylesterase/lipase family.</text>
</comment>
<dbReference type="GO" id="GO:0016787">
    <property type="term" value="F:hydrolase activity"/>
    <property type="evidence" value="ECO:0007669"/>
    <property type="project" value="UniProtKB-KW"/>
</dbReference>
<dbReference type="PANTHER" id="PTHR11559">
    <property type="entry name" value="CARBOXYLESTERASE"/>
    <property type="match status" value="1"/>
</dbReference>
<gene>
    <name evidence="5" type="ORF">OC846_000479</name>
</gene>
<feature type="chain" id="PRO_5042671125" description="Carboxylic ester hydrolase" evidence="3">
    <location>
        <begin position="27"/>
        <end position="579"/>
    </location>
</feature>
<feature type="domain" description="Carboxylesterase type B" evidence="4">
    <location>
        <begin position="28"/>
        <end position="545"/>
    </location>
</feature>
<dbReference type="PROSITE" id="PS00122">
    <property type="entry name" value="CARBOXYLESTERASE_B_1"/>
    <property type="match status" value="1"/>
</dbReference>
<dbReference type="InterPro" id="IPR050309">
    <property type="entry name" value="Type-B_Carboxylest/Lipase"/>
</dbReference>
<dbReference type="EMBL" id="JAPDMZ010000005">
    <property type="protein sequence ID" value="KAK0557491.1"/>
    <property type="molecule type" value="Genomic_DNA"/>
</dbReference>